<dbReference type="EMBL" id="DXCX01000035">
    <property type="protein sequence ID" value="HIY73041.1"/>
    <property type="molecule type" value="Genomic_DNA"/>
</dbReference>
<reference evidence="1" key="1">
    <citation type="journal article" date="2021" name="PeerJ">
        <title>Extensive microbial diversity within the chicken gut microbiome revealed by metagenomics and culture.</title>
        <authorList>
            <person name="Gilroy R."/>
            <person name="Ravi A."/>
            <person name="Getino M."/>
            <person name="Pursley I."/>
            <person name="Horton D.L."/>
            <person name="Alikhan N.F."/>
            <person name="Baker D."/>
            <person name="Gharbi K."/>
            <person name="Hall N."/>
            <person name="Watson M."/>
            <person name="Adriaenssens E.M."/>
            <person name="Foster-Nyarko E."/>
            <person name="Jarju S."/>
            <person name="Secka A."/>
            <person name="Antonio M."/>
            <person name="Oren A."/>
            <person name="Chaudhuri R.R."/>
            <person name="La Ragione R."/>
            <person name="Hildebrand F."/>
            <person name="Pallen M.J."/>
        </authorList>
    </citation>
    <scope>NUCLEOTIDE SEQUENCE</scope>
    <source>
        <strain evidence="1">CHK33-7979</strain>
    </source>
</reference>
<comment type="caution">
    <text evidence="1">The sequence shown here is derived from an EMBL/GenBank/DDBJ whole genome shotgun (WGS) entry which is preliminary data.</text>
</comment>
<organism evidence="1 2">
    <name type="scientific">Candidatus Intestinimonas merdavium</name>
    <dbReference type="NCBI Taxonomy" id="2838622"/>
    <lineage>
        <taxon>Bacteria</taxon>
        <taxon>Bacillati</taxon>
        <taxon>Bacillota</taxon>
        <taxon>Clostridia</taxon>
        <taxon>Eubacteriales</taxon>
        <taxon>Intestinimonas</taxon>
    </lineage>
</organism>
<dbReference type="PROSITE" id="PS51257">
    <property type="entry name" value="PROKAR_LIPOPROTEIN"/>
    <property type="match status" value="1"/>
</dbReference>
<dbReference type="Proteomes" id="UP000886824">
    <property type="component" value="Unassembled WGS sequence"/>
</dbReference>
<accession>A0A9D1Z6P8</accession>
<reference evidence="1" key="2">
    <citation type="submission" date="2021-04" db="EMBL/GenBank/DDBJ databases">
        <authorList>
            <person name="Gilroy R."/>
        </authorList>
    </citation>
    <scope>NUCLEOTIDE SEQUENCE</scope>
    <source>
        <strain evidence="1">CHK33-7979</strain>
    </source>
</reference>
<evidence type="ECO:0000313" key="2">
    <source>
        <dbReference type="Proteomes" id="UP000886824"/>
    </source>
</evidence>
<gene>
    <name evidence="1" type="ORF">H9826_03550</name>
</gene>
<evidence type="ECO:0000313" key="1">
    <source>
        <dbReference type="EMBL" id="HIY73041.1"/>
    </source>
</evidence>
<name>A0A9D1Z6P8_9FIRM</name>
<proteinExistence type="predicted"/>
<dbReference type="AlphaFoldDB" id="A0A9D1Z6P8"/>
<sequence>MRTWAIKGRLAVLWLTALALLGGCSAMLEREYQSVEPHVRLSVAEDDSNAVWAESYAELQSAILAQVKAHEEVGVIRLKNWKGDVEEQLTQACDEISHSDPLGAYAVDRIQHSFTRMVSYYEATITVDYRRSTEQIAAVTTVTGSGAIRAELLDALDGFVPETVFQINYFDETQDVDYIRELIREAYYDQPAAALGMPEAQVNLYPDEGSRRVVEVLLTYPEDAKTLQGKRMQLEDAAADLAEPYRVGLGNGALASALFGALRDSAAAEAGAGSTAYHALVEGTADSEGMALAYKELCDLVELSCQVVEGTHNGERHFWTIVTLEEGSRHMDPTWEEGVLLTDAQMIQADYVWPDGEYPVCGEATIQADENAEN</sequence>
<protein>
    <submittedName>
        <fullName evidence="1">Uncharacterized protein</fullName>
    </submittedName>
</protein>